<evidence type="ECO:0000313" key="5">
    <source>
        <dbReference type="Proteomes" id="UP000537718"/>
    </source>
</evidence>
<evidence type="ECO:0000256" key="1">
    <source>
        <dbReference type="ARBA" id="ARBA00022679"/>
    </source>
</evidence>
<dbReference type="Proteomes" id="UP000537718">
    <property type="component" value="Unassembled WGS sequence"/>
</dbReference>
<keyword evidence="1 4" id="KW-0808">Transferase</keyword>
<dbReference type="EMBL" id="JACHCF010000002">
    <property type="protein sequence ID" value="MBB5620252.1"/>
    <property type="molecule type" value="Genomic_DNA"/>
</dbReference>
<evidence type="ECO:0000259" key="2">
    <source>
        <dbReference type="Pfam" id="PF00534"/>
    </source>
</evidence>
<protein>
    <submittedName>
        <fullName evidence="4">Glycosyltransferase involved in cell wall biosynthesis</fullName>
    </submittedName>
</protein>
<dbReference type="AlphaFoldDB" id="A0A7W8YRC4"/>
<name>A0A7W8YRC4_9SPHI</name>
<dbReference type="InterPro" id="IPR028098">
    <property type="entry name" value="Glyco_trans_4-like_N"/>
</dbReference>
<dbReference type="InterPro" id="IPR001296">
    <property type="entry name" value="Glyco_trans_1"/>
</dbReference>
<feature type="domain" description="Glycosyltransferase subfamily 4-like N-terminal" evidence="3">
    <location>
        <begin position="69"/>
        <end position="177"/>
    </location>
</feature>
<organism evidence="4 5">
    <name type="scientific">Pedobacter cryoconitis</name>
    <dbReference type="NCBI Taxonomy" id="188932"/>
    <lineage>
        <taxon>Bacteria</taxon>
        <taxon>Pseudomonadati</taxon>
        <taxon>Bacteroidota</taxon>
        <taxon>Sphingobacteriia</taxon>
        <taxon>Sphingobacteriales</taxon>
        <taxon>Sphingobacteriaceae</taxon>
        <taxon>Pedobacter</taxon>
    </lineage>
</organism>
<dbReference type="SUPFAM" id="SSF53756">
    <property type="entry name" value="UDP-Glycosyltransferase/glycogen phosphorylase"/>
    <property type="match status" value="1"/>
</dbReference>
<reference evidence="4 5" key="1">
    <citation type="submission" date="2020-08" db="EMBL/GenBank/DDBJ databases">
        <title>Genomic Encyclopedia of Type Strains, Phase IV (KMG-V): Genome sequencing to study the core and pangenomes of soil and plant-associated prokaryotes.</title>
        <authorList>
            <person name="Whitman W."/>
        </authorList>
    </citation>
    <scope>NUCLEOTIDE SEQUENCE [LARGE SCALE GENOMIC DNA]</scope>
    <source>
        <strain evidence="4 5">MP7CTX6</strain>
    </source>
</reference>
<dbReference type="Pfam" id="PF13439">
    <property type="entry name" value="Glyco_transf_4"/>
    <property type="match status" value="1"/>
</dbReference>
<proteinExistence type="predicted"/>
<dbReference type="Pfam" id="PF00534">
    <property type="entry name" value="Glycos_transf_1"/>
    <property type="match status" value="1"/>
</dbReference>
<dbReference type="GO" id="GO:0016757">
    <property type="term" value="F:glycosyltransferase activity"/>
    <property type="evidence" value="ECO:0007669"/>
    <property type="project" value="InterPro"/>
</dbReference>
<accession>A0A7W8YRC4</accession>
<evidence type="ECO:0000313" key="4">
    <source>
        <dbReference type="EMBL" id="MBB5620252.1"/>
    </source>
</evidence>
<gene>
    <name evidence="4" type="ORF">HDE69_001290</name>
</gene>
<dbReference type="GO" id="GO:0009103">
    <property type="term" value="P:lipopolysaccharide biosynthetic process"/>
    <property type="evidence" value="ECO:0007669"/>
    <property type="project" value="TreeGrafter"/>
</dbReference>
<dbReference type="CDD" id="cd03809">
    <property type="entry name" value="GT4_MtfB-like"/>
    <property type="match status" value="1"/>
</dbReference>
<comment type="caution">
    <text evidence="4">The sequence shown here is derived from an EMBL/GenBank/DDBJ whole genome shotgun (WGS) entry which is preliminary data.</text>
</comment>
<evidence type="ECO:0000259" key="3">
    <source>
        <dbReference type="Pfam" id="PF13439"/>
    </source>
</evidence>
<dbReference type="RefSeq" id="WP_183866263.1">
    <property type="nucleotide sequence ID" value="NZ_JACHCF010000002.1"/>
</dbReference>
<feature type="domain" description="Glycosyl transferase family 1" evidence="2">
    <location>
        <begin position="190"/>
        <end position="344"/>
    </location>
</feature>
<sequence>MLKKYKILYDPQMFDLQDYGGISRYFSNLIEGINKTQEFSAELPLVYSTNYYVRNFTQLMNNWIGKILLKKARRRKNSNLFFAKLNIRKANFDILHATYYNSYFLKGLKKPLVLTVHDMIYENFPNLFEDAEKVINEKRIMIEAADLIIAISIFTKQEILRHYPDLSTKIRVVYHGLPDTTVTSAKDKLPEKFLLYVGDRNALYKNFTPFIEAISPILNLDKNLHLICAGGGKFNQKELNLLEISGIKASTTQLNATDSQIQQLYENALVFIYPSLEEGFGLPMLEAFKNGCAVACSETSCLPEVGGTAASYFNPANTQSMNQVISTLINTKDLRQQHINEGHNRVKEFTFKNCLDQTLDCYRALLKPQINS</sequence>
<dbReference type="PANTHER" id="PTHR46401:SF2">
    <property type="entry name" value="GLYCOSYLTRANSFERASE WBBK-RELATED"/>
    <property type="match status" value="1"/>
</dbReference>
<dbReference type="PANTHER" id="PTHR46401">
    <property type="entry name" value="GLYCOSYLTRANSFERASE WBBK-RELATED"/>
    <property type="match status" value="1"/>
</dbReference>
<dbReference type="Gene3D" id="3.40.50.2000">
    <property type="entry name" value="Glycogen Phosphorylase B"/>
    <property type="match status" value="2"/>
</dbReference>